<feature type="binding site" evidence="5">
    <location>
        <position position="66"/>
    </location>
    <ligand>
        <name>a divalent metal cation</name>
        <dbReference type="ChEBI" id="CHEBI:60240"/>
        <label>1</label>
    </ligand>
</feature>
<comment type="similarity">
    <text evidence="1 4">Belongs to the GTP cyclohydrolase I type 2/NIF3 family.</text>
</comment>
<feature type="binding site" evidence="5">
    <location>
        <position position="67"/>
    </location>
    <ligand>
        <name>a divalent metal cation</name>
        <dbReference type="ChEBI" id="CHEBI:60240"/>
        <label>1</label>
    </ligand>
</feature>
<dbReference type="PANTHER" id="PTHR13799:SF14">
    <property type="entry name" value="GTP CYCLOHYDROLASE 1 TYPE 2 HOMOLOG"/>
    <property type="match status" value="1"/>
</dbReference>
<dbReference type="eggNOG" id="COG0327">
    <property type="taxonomic scope" value="Bacteria"/>
</dbReference>
<dbReference type="RefSeq" id="WP_012159139.1">
    <property type="nucleotide sequence ID" value="NC_009922.1"/>
</dbReference>
<dbReference type="InterPro" id="IPR017221">
    <property type="entry name" value="DUF34/NIF3_bac"/>
</dbReference>
<dbReference type="PANTHER" id="PTHR13799">
    <property type="entry name" value="NGG1 INTERACTING FACTOR 3"/>
    <property type="match status" value="1"/>
</dbReference>
<dbReference type="AlphaFoldDB" id="A8MG99"/>
<accession>A8MG99</accession>
<dbReference type="Proteomes" id="UP000000269">
    <property type="component" value="Chromosome"/>
</dbReference>
<name>A8MG99_ALKOO</name>
<keyword evidence="3 4" id="KW-0479">Metal-binding</keyword>
<dbReference type="InterPro" id="IPR002678">
    <property type="entry name" value="DUF34/NIF3"/>
</dbReference>
<evidence type="ECO:0000256" key="3">
    <source>
        <dbReference type="ARBA" id="ARBA00022723"/>
    </source>
</evidence>
<dbReference type="Gene3D" id="3.30.70.120">
    <property type="match status" value="1"/>
</dbReference>
<dbReference type="Pfam" id="PF01784">
    <property type="entry name" value="DUF34_NIF3"/>
    <property type="match status" value="1"/>
</dbReference>
<dbReference type="GO" id="GO:0046872">
    <property type="term" value="F:metal ion binding"/>
    <property type="evidence" value="ECO:0007669"/>
    <property type="project" value="UniProtKB-UniRule"/>
</dbReference>
<protein>
    <recommendedName>
        <fullName evidence="2 4">GTP cyclohydrolase 1 type 2 homolog</fullName>
    </recommendedName>
</protein>
<dbReference type="FunFam" id="3.30.70.120:FF:000006">
    <property type="entry name" value="GTP cyclohydrolase 1 type 2 homolog"/>
    <property type="match status" value="1"/>
</dbReference>
<dbReference type="PIRSF" id="PIRSF037489">
    <property type="entry name" value="UCP037489_NIF3_YqfO"/>
    <property type="match status" value="1"/>
</dbReference>
<dbReference type="GO" id="GO:0005737">
    <property type="term" value="C:cytoplasm"/>
    <property type="evidence" value="ECO:0007669"/>
    <property type="project" value="TreeGrafter"/>
</dbReference>
<gene>
    <name evidence="6" type="ordered locus">Clos_1282</name>
</gene>
<dbReference type="KEGG" id="aoe:Clos_1282"/>
<dbReference type="EMBL" id="CP000853">
    <property type="protein sequence ID" value="ABW18827.1"/>
    <property type="molecule type" value="Genomic_DNA"/>
</dbReference>
<evidence type="ECO:0000256" key="2">
    <source>
        <dbReference type="ARBA" id="ARBA00022112"/>
    </source>
</evidence>
<dbReference type="InterPro" id="IPR036069">
    <property type="entry name" value="DUF34/NIF3_sf"/>
</dbReference>
<evidence type="ECO:0000256" key="5">
    <source>
        <dbReference type="PIRSR" id="PIRSR602678-1"/>
    </source>
</evidence>
<dbReference type="SUPFAM" id="SSF102705">
    <property type="entry name" value="NIF3 (NGG1p interacting factor 3)-like"/>
    <property type="match status" value="1"/>
</dbReference>
<dbReference type="NCBIfam" id="TIGR00486">
    <property type="entry name" value="YbgI_SA1388"/>
    <property type="match status" value="1"/>
</dbReference>
<dbReference type="OrthoDB" id="9792792at2"/>
<dbReference type="HOGENOM" id="CLU_037423_1_0_9"/>
<evidence type="ECO:0000313" key="7">
    <source>
        <dbReference type="Proteomes" id="UP000000269"/>
    </source>
</evidence>
<evidence type="ECO:0000256" key="1">
    <source>
        <dbReference type="ARBA" id="ARBA00006964"/>
    </source>
</evidence>
<evidence type="ECO:0000256" key="4">
    <source>
        <dbReference type="PIRNR" id="PIRNR037489"/>
    </source>
</evidence>
<reference evidence="7" key="1">
    <citation type="submission" date="2007-10" db="EMBL/GenBank/DDBJ databases">
        <title>Complete genome of Alkaliphilus oremlandii OhILAs.</title>
        <authorList>
            <person name="Copeland A."/>
            <person name="Lucas S."/>
            <person name="Lapidus A."/>
            <person name="Barry K."/>
            <person name="Detter J.C."/>
            <person name="Glavina del Rio T."/>
            <person name="Hammon N."/>
            <person name="Israni S."/>
            <person name="Dalin E."/>
            <person name="Tice H."/>
            <person name="Pitluck S."/>
            <person name="Chain P."/>
            <person name="Malfatti S."/>
            <person name="Shin M."/>
            <person name="Vergez L."/>
            <person name="Schmutz J."/>
            <person name="Larimer F."/>
            <person name="Land M."/>
            <person name="Hauser L."/>
            <person name="Kyrpides N."/>
            <person name="Mikhailova N."/>
            <person name="Stolz J.F."/>
            <person name="Dawson A."/>
            <person name="Fisher E."/>
            <person name="Crable B."/>
            <person name="Perera E."/>
            <person name="Lisak J."/>
            <person name="Ranganathan M."/>
            <person name="Basu P."/>
            <person name="Richardson P."/>
        </authorList>
    </citation>
    <scope>NUCLEOTIDE SEQUENCE [LARGE SCALE GENOMIC DNA]</scope>
    <source>
        <strain evidence="7">OhILAs</strain>
    </source>
</reference>
<organism evidence="6 7">
    <name type="scientific">Alkaliphilus oremlandii (strain OhILAs)</name>
    <name type="common">Clostridium oremlandii (strain OhILAs)</name>
    <dbReference type="NCBI Taxonomy" id="350688"/>
    <lineage>
        <taxon>Bacteria</taxon>
        <taxon>Bacillati</taxon>
        <taxon>Bacillota</taxon>
        <taxon>Clostridia</taxon>
        <taxon>Peptostreptococcales</taxon>
        <taxon>Natronincolaceae</taxon>
        <taxon>Alkaliphilus</taxon>
    </lineage>
</organism>
<dbReference type="Gene3D" id="3.40.1390.30">
    <property type="entry name" value="NIF3 (NGG1p interacting factor 3)-like"/>
    <property type="match status" value="1"/>
</dbReference>
<dbReference type="STRING" id="350688.Clos_1282"/>
<evidence type="ECO:0000313" key="6">
    <source>
        <dbReference type="EMBL" id="ABW18827.1"/>
    </source>
</evidence>
<dbReference type="FunFam" id="3.40.1390.30:FF:000001">
    <property type="entry name" value="GTP cyclohydrolase 1 type 2"/>
    <property type="match status" value="1"/>
</dbReference>
<proteinExistence type="inferred from homology"/>
<feature type="binding site" evidence="5">
    <location>
        <position position="105"/>
    </location>
    <ligand>
        <name>a divalent metal cation</name>
        <dbReference type="ChEBI" id="CHEBI:60240"/>
        <label>1</label>
    </ligand>
</feature>
<feature type="binding site" evidence="5">
    <location>
        <position position="331"/>
    </location>
    <ligand>
        <name>a divalent metal cation</name>
        <dbReference type="ChEBI" id="CHEBI:60240"/>
        <label>1</label>
    </ligand>
</feature>
<keyword evidence="7" id="KW-1185">Reference proteome</keyword>
<dbReference type="InterPro" id="IPR015867">
    <property type="entry name" value="N-reg_PII/ATP_PRibTrfase_C"/>
</dbReference>
<sequence>MSTKVDEIINIIENLAPLRYAYQWDNVGLQIGSRSDEVQRILIALEVTDEVLEEAVKNNVDMIISHHPLIFSPLKKIIKEDLKGKLLYKAIRNNISVYSTHTNMDIAPNGLNDYVANLLGLKDMEVLDVTEKSTYYKLAVFTPVGHEEKVAEAICSAGAGHIGNYSNCTFRVNGTGTFLPLEGTNPFIGAQGQGEKVEEIKIETIVPQGNLKSVVKAMLKVHPYEEVAYDIYPLENEGPVLGIGRMGYLPHAVSIADLANKIKDIFNIEHIKIAGDLKAHINKVAIINGSGAEYIKLAMHRGCQCVITGDVKYHDAQDAISQGMNVIDMGHYHSEKVFPKLLIDYLSKKVEEKDLNVEIIQSSVDINPFQLI</sequence>
<feature type="binding site" evidence="5">
    <location>
        <position position="335"/>
    </location>
    <ligand>
        <name>a divalent metal cation</name>
        <dbReference type="ChEBI" id="CHEBI:60240"/>
        <label>1</label>
    </ligand>
</feature>